<dbReference type="SUPFAM" id="SSF101874">
    <property type="entry name" value="YceI-like"/>
    <property type="match status" value="1"/>
</dbReference>
<dbReference type="AlphaFoldDB" id="A0A2G1BSH4"/>
<evidence type="ECO:0000313" key="3">
    <source>
        <dbReference type="EMBL" id="PHN96986.1"/>
    </source>
</evidence>
<organism evidence="3 4">
    <name type="scientific">Tenacibaculum discolor</name>
    <dbReference type="NCBI Taxonomy" id="361581"/>
    <lineage>
        <taxon>Bacteria</taxon>
        <taxon>Pseudomonadati</taxon>
        <taxon>Bacteroidota</taxon>
        <taxon>Flavobacteriia</taxon>
        <taxon>Flavobacteriales</taxon>
        <taxon>Flavobacteriaceae</taxon>
        <taxon>Tenacibaculum</taxon>
    </lineage>
</organism>
<dbReference type="PROSITE" id="PS51257">
    <property type="entry name" value="PROKAR_LIPOPROTEIN"/>
    <property type="match status" value="1"/>
</dbReference>
<sequence>MKKTILAIAFIAIGAVSCKTEKNKAAVSDEVKEVAKTENIINTYKANVAESTVTWKGSKPTGSHNGVVSLEKGTLEVENGNVKSGEFVIDMTTIVCEDLEAGNGKEKLEGHLKAGDFFDVEKFPTAKFEVASSELKDGKVHVTGNLTLKDVTKSITIPATVTEADDMVTFKSDVFSIDRTDFGITYSSKKIDAALKDKFINDLMEISFEVKAKK</sequence>
<dbReference type="PANTHER" id="PTHR34406">
    <property type="entry name" value="PROTEIN YCEI"/>
    <property type="match status" value="1"/>
</dbReference>
<comment type="caution">
    <text evidence="3">The sequence shown here is derived from an EMBL/GenBank/DDBJ whole genome shotgun (WGS) entry which is preliminary data.</text>
</comment>
<dbReference type="RefSeq" id="WP_099215848.1">
    <property type="nucleotide sequence ID" value="NZ_JAUYVU010000010.1"/>
</dbReference>
<reference evidence="3" key="2">
    <citation type="submission" date="2017-10" db="EMBL/GenBank/DDBJ databases">
        <authorList>
            <person name="Enke T.N."/>
            <person name="Cordero O.X."/>
        </authorList>
    </citation>
    <scope>NUCLEOTIDE SEQUENCE</scope>
    <source>
        <strain evidence="3">4G03</strain>
    </source>
</reference>
<gene>
    <name evidence="3" type="ORF">CSC81_11250</name>
    <name evidence="2" type="ORF">Q8W23_12285</name>
</gene>
<dbReference type="Proteomes" id="UP000222163">
    <property type="component" value="Unassembled WGS sequence"/>
</dbReference>
<reference evidence="3 4" key="1">
    <citation type="journal article" date="2016" name="Nat. Commun.">
        <title>Microbial interactions lead to rapid micro-scale successions on model marine particles.</title>
        <authorList>
            <person name="Datta M.S."/>
            <person name="Sliwerska E."/>
            <person name="Gore J."/>
            <person name="Polz M.F."/>
            <person name="Cordero O.X."/>
        </authorList>
    </citation>
    <scope>NUCLEOTIDE SEQUENCE [LARGE SCALE GENOMIC DNA]</scope>
    <source>
        <strain evidence="3 4">4G03</strain>
    </source>
</reference>
<accession>A0A2G1BSH4</accession>
<keyword evidence="5" id="KW-1185">Reference proteome</keyword>
<evidence type="ECO:0000259" key="1">
    <source>
        <dbReference type="SMART" id="SM00867"/>
    </source>
</evidence>
<evidence type="ECO:0000313" key="5">
    <source>
        <dbReference type="Proteomes" id="UP001242342"/>
    </source>
</evidence>
<dbReference type="Pfam" id="PF04264">
    <property type="entry name" value="YceI"/>
    <property type="match status" value="1"/>
</dbReference>
<dbReference type="SMART" id="SM00867">
    <property type="entry name" value="YceI"/>
    <property type="match status" value="1"/>
</dbReference>
<dbReference type="InterPro" id="IPR007372">
    <property type="entry name" value="Lipid/polyisoprenoid-bd_YceI"/>
</dbReference>
<reference evidence="2 5" key="3">
    <citation type="submission" date="2023-07" db="EMBL/GenBank/DDBJ databases">
        <title>Genome content predicts the carbon catabolic preferences of heterotrophic bacteria.</title>
        <authorList>
            <person name="Gralka M."/>
        </authorList>
    </citation>
    <scope>NUCLEOTIDE SEQUENCE [LARGE SCALE GENOMIC DNA]</scope>
    <source>
        <strain evidence="2 5">4G03</strain>
    </source>
</reference>
<proteinExistence type="predicted"/>
<protein>
    <submittedName>
        <fullName evidence="3">Polyisoprenoid-binding protein</fullName>
    </submittedName>
    <submittedName>
        <fullName evidence="2">YceI family protein</fullName>
    </submittedName>
</protein>
<dbReference type="EMBL" id="JAUYVU010000010">
    <property type="protein sequence ID" value="MDP2542254.1"/>
    <property type="molecule type" value="Genomic_DNA"/>
</dbReference>
<dbReference type="InterPro" id="IPR036761">
    <property type="entry name" value="TTHA0802/YceI-like_sf"/>
</dbReference>
<evidence type="ECO:0000313" key="2">
    <source>
        <dbReference type="EMBL" id="MDP2542254.1"/>
    </source>
</evidence>
<name>A0A2G1BSH4_9FLAO</name>
<feature type="domain" description="Lipid/polyisoprenoid-binding YceI-like" evidence="1">
    <location>
        <begin position="43"/>
        <end position="213"/>
    </location>
</feature>
<dbReference type="Proteomes" id="UP001242342">
    <property type="component" value="Unassembled WGS sequence"/>
</dbReference>
<dbReference type="PANTHER" id="PTHR34406:SF1">
    <property type="entry name" value="PROTEIN YCEI"/>
    <property type="match status" value="1"/>
</dbReference>
<dbReference type="Gene3D" id="2.40.128.110">
    <property type="entry name" value="Lipid/polyisoprenoid-binding, YceI-like"/>
    <property type="match status" value="1"/>
</dbReference>
<dbReference type="EMBL" id="PDUU01000009">
    <property type="protein sequence ID" value="PHN96986.1"/>
    <property type="molecule type" value="Genomic_DNA"/>
</dbReference>
<evidence type="ECO:0000313" key="4">
    <source>
        <dbReference type="Proteomes" id="UP000222163"/>
    </source>
</evidence>